<dbReference type="InterPro" id="IPR008902">
    <property type="entry name" value="Rhamnosid_concanavalin"/>
</dbReference>
<dbReference type="Pfam" id="PF17389">
    <property type="entry name" value="Bac_rhamnosid6H"/>
    <property type="match status" value="1"/>
</dbReference>
<dbReference type="Gene3D" id="2.60.120.260">
    <property type="entry name" value="Galactose-binding domain-like"/>
    <property type="match status" value="2"/>
</dbReference>
<dbReference type="InterPro" id="IPR008928">
    <property type="entry name" value="6-hairpin_glycosidase_sf"/>
</dbReference>
<evidence type="ECO:0000256" key="1">
    <source>
        <dbReference type="ARBA" id="ARBA00001445"/>
    </source>
</evidence>
<dbReference type="GO" id="GO:0005975">
    <property type="term" value="P:carbohydrate metabolic process"/>
    <property type="evidence" value="ECO:0007669"/>
    <property type="project" value="InterPro"/>
</dbReference>
<protein>
    <recommendedName>
        <fullName evidence="2">alpha-L-rhamnosidase</fullName>
        <ecNumber evidence="2">3.2.1.40</ecNumber>
    </recommendedName>
</protein>
<proteinExistence type="predicted"/>
<reference evidence="8 9" key="1">
    <citation type="submission" date="2016-09" db="EMBL/GenBank/DDBJ databases">
        <title>Aspergillus awamori IFM 58123T.</title>
        <authorList>
            <person name="Kusuya Y."/>
            <person name="Shimizu M."/>
            <person name="Takahashi H."/>
            <person name="Yaguchi T."/>
        </authorList>
    </citation>
    <scope>NUCLEOTIDE SEQUENCE [LARGE SCALE GENOMIC DNA]</scope>
    <source>
        <strain evidence="8 9">IFM 58123</strain>
    </source>
</reference>
<dbReference type="Gene3D" id="1.50.10.10">
    <property type="match status" value="1"/>
</dbReference>
<accession>A0A401KND1</accession>
<comment type="catalytic activity">
    <reaction evidence="1">
        <text>Hydrolysis of terminal non-reducing alpha-L-rhamnose residues in alpha-L-rhamnosides.</text>
        <dbReference type="EC" id="3.2.1.40"/>
    </reaction>
</comment>
<dbReference type="Gene3D" id="2.60.420.10">
    <property type="entry name" value="Maltose phosphorylase, domain 3"/>
    <property type="match status" value="1"/>
</dbReference>
<evidence type="ECO:0000259" key="6">
    <source>
        <dbReference type="Pfam" id="PF17389"/>
    </source>
</evidence>
<dbReference type="InterPro" id="IPR016007">
    <property type="entry name" value="Alpha_rhamnosid"/>
</dbReference>
<dbReference type="STRING" id="105351.A0A401KND1"/>
<dbReference type="Pfam" id="PF05592">
    <property type="entry name" value="Bac_rhamnosid"/>
    <property type="match status" value="1"/>
</dbReference>
<evidence type="ECO:0000256" key="3">
    <source>
        <dbReference type="ARBA" id="ARBA00022801"/>
    </source>
</evidence>
<comment type="caution">
    <text evidence="8">The sequence shown here is derived from an EMBL/GenBank/DDBJ whole genome shotgun (WGS) entry which is preliminary data.</text>
</comment>
<dbReference type="Pfam" id="PF08531">
    <property type="entry name" value="Bac_rhamnosid_N"/>
    <property type="match status" value="1"/>
</dbReference>
<feature type="domain" description="Alpha-L-rhamnosidase C-terminal" evidence="7">
    <location>
        <begin position="792"/>
        <end position="855"/>
    </location>
</feature>
<dbReference type="InterPro" id="IPR013783">
    <property type="entry name" value="Ig-like_fold"/>
</dbReference>
<evidence type="ECO:0000256" key="2">
    <source>
        <dbReference type="ARBA" id="ARBA00012652"/>
    </source>
</evidence>
<dbReference type="AlphaFoldDB" id="A0A401KND1"/>
<keyword evidence="9" id="KW-1185">Reference proteome</keyword>
<dbReference type="PANTHER" id="PTHR33307:SF6">
    <property type="entry name" value="ALPHA-RHAMNOSIDASE (EUROFUNG)-RELATED"/>
    <property type="match status" value="1"/>
</dbReference>
<dbReference type="InterPro" id="IPR035396">
    <property type="entry name" value="Bac_rhamnosid6H"/>
</dbReference>
<dbReference type="PIRSF" id="PIRSF010631">
    <property type="entry name" value="A-rhamnsds"/>
    <property type="match status" value="1"/>
</dbReference>
<dbReference type="EC" id="3.2.1.40" evidence="2"/>
<evidence type="ECO:0000259" key="4">
    <source>
        <dbReference type="Pfam" id="PF05592"/>
    </source>
</evidence>
<dbReference type="InterPro" id="IPR012341">
    <property type="entry name" value="6hp_glycosidase-like_sf"/>
</dbReference>
<evidence type="ECO:0000259" key="7">
    <source>
        <dbReference type="Pfam" id="PF17390"/>
    </source>
</evidence>
<sequence length="900" mass="100064">MSAEPLISAPIFEHRTDGFGIENTRPRLSWRFSYPESVQPLKDWAQTAYEIETIVEGEQCQRYLVSSSQSVLVPWPGACLRTGVPVSVRVRCYSEGRSTPTEWSSSAVVECTLLSRNDWHAVPIATMKKFELNENAPLRPVRFRRSFALPLDREVLKARLYTTAHGVYEAFINGVRVGDHVLAPGWTSYHHRLGFQTYDVTSLVSPGGNCIAAEVAEGWYAGRMGIRGGKPCNYGTEVSLLAQLEMVLDTGEKVTVVSGKDWKCHPSAIQTSEIYNGEVCDMRLENWNWNTIAIDDNSWDAVKEVAFPSAKIFSPDHPPIRVMEEVYATAIITTPSNKLIFDFGQNLVGVPCIHRLPPNCHITLKHAEVLENGELGVRPLRGAKCTDVLITRENEVLNWMPKYTFHGFRYMQIDGWDHAPLALRDVTAKVIHTDMHRRGWFKCSNPLLNKLHQNIVWSMKGNFLSVPTDCPQRDERLGWTGDIQVFGPTANFLYNTVSLLGNWLEDLNAEQLADPNKIPPLVVPDVLGKLWRSTPQAIWHDVVIILPWDLFQSSGDCEILRRQYLGMASWLRSGVQRGDDSLWDSKVWQLGDWVDPAAPPGDPGNGRTDGILAADAYLVHVTSLMGSISKVLGLAREADSFASEAAKLKETFQNKYITPVGNLANYTQAAIALAVQFDLYKTREQVATAGRSLARLAHAAKFHVSTGFAGTPHILPALVKTEQPTLAYRMLMEKHCPSWLYPITMGATTVWERWDALLPDGQLNPGQMLSFNHYAFGAVGHWLHSTIGGLHSTDGWKTVLVRPIPGGGLTSAEVIFESPYGQVVCSWAVEATTFHLRVVIPPNTTAKVIFPDSPMENPVVRIVGSGLHTWSIPYDVPNWPPAPLPGAYSPIGEPPCDCPK</sequence>
<dbReference type="EMBL" id="BDHI01000007">
    <property type="protein sequence ID" value="GCB20759.1"/>
    <property type="molecule type" value="Genomic_DNA"/>
</dbReference>
<evidence type="ECO:0000259" key="5">
    <source>
        <dbReference type="Pfam" id="PF08531"/>
    </source>
</evidence>
<dbReference type="InterPro" id="IPR035398">
    <property type="entry name" value="Bac_rhamnosid_C"/>
</dbReference>
<dbReference type="Gene3D" id="2.60.40.10">
    <property type="entry name" value="Immunoglobulins"/>
    <property type="match status" value="1"/>
</dbReference>
<feature type="domain" description="Alpha-L-rhamnosidase six-hairpin glycosidase" evidence="6">
    <location>
        <begin position="437"/>
        <end position="787"/>
    </location>
</feature>
<feature type="domain" description="Bacterial alpha-L-rhamnosidase N-terminal" evidence="5">
    <location>
        <begin position="154"/>
        <end position="324"/>
    </location>
</feature>
<name>A0A401KND1_ASPAW</name>
<dbReference type="Pfam" id="PF17390">
    <property type="entry name" value="Bac_rhamnosid_C"/>
    <property type="match status" value="1"/>
</dbReference>
<feature type="domain" description="Alpha-L-rhamnosidase concanavalin-like" evidence="4">
    <location>
        <begin position="333"/>
        <end position="432"/>
    </location>
</feature>
<dbReference type="InterPro" id="IPR013737">
    <property type="entry name" value="Bac_rhamnosid_N"/>
</dbReference>
<evidence type="ECO:0000313" key="9">
    <source>
        <dbReference type="Proteomes" id="UP000286921"/>
    </source>
</evidence>
<dbReference type="SUPFAM" id="SSF48208">
    <property type="entry name" value="Six-hairpin glycosidases"/>
    <property type="match status" value="1"/>
</dbReference>
<evidence type="ECO:0000313" key="8">
    <source>
        <dbReference type="EMBL" id="GCB20759.1"/>
    </source>
</evidence>
<dbReference type="PANTHER" id="PTHR33307">
    <property type="entry name" value="ALPHA-RHAMNOSIDASE (EUROFUNG)"/>
    <property type="match status" value="1"/>
</dbReference>
<gene>
    <name evidence="8" type="ORF">AAWM_03644</name>
</gene>
<dbReference type="Proteomes" id="UP000286921">
    <property type="component" value="Unassembled WGS sequence"/>
</dbReference>
<dbReference type="Pfam" id="PF25788">
    <property type="entry name" value="Ig_Rha78A_N"/>
    <property type="match status" value="1"/>
</dbReference>
<keyword evidence="3" id="KW-0378">Hydrolase</keyword>
<dbReference type="GO" id="GO:0030596">
    <property type="term" value="F:alpha-L-rhamnosidase activity"/>
    <property type="evidence" value="ECO:0007669"/>
    <property type="project" value="UniProtKB-EC"/>
</dbReference>
<organism evidence="8 9">
    <name type="scientific">Aspergillus awamori</name>
    <name type="common">Black koji mold</name>
    <dbReference type="NCBI Taxonomy" id="105351"/>
    <lineage>
        <taxon>Eukaryota</taxon>
        <taxon>Fungi</taxon>
        <taxon>Dikarya</taxon>
        <taxon>Ascomycota</taxon>
        <taxon>Pezizomycotina</taxon>
        <taxon>Eurotiomycetes</taxon>
        <taxon>Eurotiomycetidae</taxon>
        <taxon>Eurotiales</taxon>
        <taxon>Aspergillaceae</taxon>
        <taxon>Aspergillus</taxon>
    </lineage>
</organism>